<organism evidence="4">
    <name type="scientific">Anisakis simplex</name>
    <name type="common">Herring worm</name>
    <dbReference type="NCBI Taxonomy" id="6269"/>
    <lineage>
        <taxon>Eukaryota</taxon>
        <taxon>Metazoa</taxon>
        <taxon>Ecdysozoa</taxon>
        <taxon>Nematoda</taxon>
        <taxon>Chromadorea</taxon>
        <taxon>Rhabditida</taxon>
        <taxon>Spirurina</taxon>
        <taxon>Ascaridomorpha</taxon>
        <taxon>Ascaridoidea</taxon>
        <taxon>Anisakidae</taxon>
        <taxon>Anisakis</taxon>
        <taxon>Anisakis simplex complex</taxon>
    </lineage>
</organism>
<reference evidence="4" key="1">
    <citation type="submission" date="2017-02" db="UniProtKB">
        <authorList>
            <consortium name="WormBaseParasite"/>
        </authorList>
    </citation>
    <scope>IDENTIFICATION</scope>
</reference>
<keyword evidence="3" id="KW-1185">Reference proteome</keyword>
<gene>
    <name evidence="2" type="ORF">ASIM_LOCUS15578</name>
</gene>
<protein>
    <submittedName>
        <fullName evidence="2 4">Uncharacterized protein</fullName>
    </submittedName>
</protein>
<name>A0A0M3K5D0_ANISI</name>
<feature type="region of interest" description="Disordered" evidence="1">
    <location>
        <begin position="116"/>
        <end position="137"/>
    </location>
</feature>
<accession>A0A0M3K5D0</accession>
<dbReference type="AlphaFoldDB" id="A0A0M3K5D0"/>
<feature type="region of interest" description="Disordered" evidence="1">
    <location>
        <begin position="1"/>
        <end position="47"/>
    </location>
</feature>
<evidence type="ECO:0000256" key="1">
    <source>
        <dbReference type="SAM" id="MobiDB-lite"/>
    </source>
</evidence>
<reference evidence="2 3" key="2">
    <citation type="submission" date="2018-11" db="EMBL/GenBank/DDBJ databases">
        <authorList>
            <consortium name="Pathogen Informatics"/>
        </authorList>
    </citation>
    <scope>NUCLEOTIDE SEQUENCE [LARGE SCALE GENOMIC DNA]</scope>
</reference>
<evidence type="ECO:0000313" key="2">
    <source>
        <dbReference type="EMBL" id="VDK55546.1"/>
    </source>
</evidence>
<feature type="compositionally biased region" description="Basic residues" evidence="1">
    <location>
        <begin position="1"/>
        <end position="11"/>
    </location>
</feature>
<evidence type="ECO:0000313" key="4">
    <source>
        <dbReference type="WBParaSite" id="ASIM_0001617101-mRNA-1"/>
    </source>
</evidence>
<dbReference type="EMBL" id="UYRR01032419">
    <property type="protein sequence ID" value="VDK55546.1"/>
    <property type="molecule type" value="Genomic_DNA"/>
</dbReference>
<dbReference type="Proteomes" id="UP000267096">
    <property type="component" value="Unassembled WGS sequence"/>
</dbReference>
<dbReference type="WBParaSite" id="ASIM_0001617101-mRNA-1">
    <property type="protein sequence ID" value="ASIM_0001617101-mRNA-1"/>
    <property type="gene ID" value="ASIM_0001617101"/>
</dbReference>
<sequence length="137" mass="15627">MIPSNKRRRVQLPKQSSDLRMRRKAQSTNEQLDEETSDSREPIPLDPSFMDAYSNGNARITVIGRDGPTITAENQQDFIQPQIIETDEHIYPIAFEEVEVVEPGNGGDYSDEYLQEGDNEEPSQTFLPDEEHLVSVF</sequence>
<evidence type="ECO:0000313" key="3">
    <source>
        <dbReference type="Proteomes" id="UP000267096"/>
    </source>
</evidence>
<proteinExistence type="predicted"/>